<dbReference type="Pfam" id="PF13385">
    <property type="entry name" value="Laminin_G_3"/>
    <property type="match status" value="1"/>
</dbReference>
<sequence length="261" mass="26045">MAGAGAVALILAAGCGGDGGTSPAASSPAAASRPATAPRSAEERLRWRFDEVSDPVAEVADDSGTGRSGTVVAVSGGRIGAVRPGHDGTGGAVRFPAVCTGAGTGCPHAVIQGPDDPALDPGTSPFTFGVRVRVRADDLTTAHGSNLVQKGTSLTSQWKLQIDDARGGRPSCVLRAANGAPFVLVQSRTGVADGRWHEVTCRRTAGELRILVDGEVTGAGAVAPSLAVAPAGMPVMAGGTNAVAANDQFHGELDEVFFAAG</sequence>
<dbReference type="EMBL" id="JACJII010000001">
    <property type="protein sequence ID" value="MBA9003563.1"/>
    <property type="molecule type" value="Genomic_DNA"/>
</dbReference>
<dbReference type="Gene3D" id="2.60.120.200">
    <property type="match status" value="1"/>
</dbReference>
<protein>
    <recommendedName>
        <fullName evidence="4">Concanavalin A-like lectin/glucanase superfamily protein</fullName>
    </recommendedName>
</protein>
<evidence type="ECO:0000313" key="3">
    <source>
        <dbReference type="Proteomes" id="UP000539313"/>
    </source>
</evidence>
<gene>
    <name evidence="2" type="ORF">HNR21_002445</name>
</gene>
<comment type="caution">
    <text evidence="2">The sequence shown here is derived from an EMBL/GenBank/DDBJ whole genome shotgun (WGS) entry which is preliminary data.</text>
</comment>
<dbReference type="Proteomes" id="UP000539313">
    <property type="component" value="Unassembled WGS sequence"/>
</dbReference>
<dbReference type="AlphaFoldDB" id="A0A7W3MX87"/>
<name>A0A7W3MX87_9ACTN</name>
<organism evidence="2 3">
    <name type="scientific">Thermomonospora cellulosilytica</name>
    <dbReference type="NCBI Taxonomy" id="1411118"/>
    <lineage>
        <taxon>Bacteria</taxon>
        <taxon>Bacillati</taxon>
        <taxon>Actinomycetota</taxon>
        <taxon>Actinomycetes</taxon>
        <taxon>Streptosporangiales</taxon>
        <taxon>Thermomonosporaceae</taxon>
        <taxon>Thermomonospora</taxon>
    </lineage>
</organism>
<feature type="region of interest" description="Disordered" evidence="1">
    <location>
        <begin position="17"/>
        <end position="45"/>
    </location>
</feature>
<accession>A0A7W3MX87</accession>
<evidence type="ECO:0008006" key="4">
    <source>
        <dbReference type="Google" id="ProtNLM"/>
    </source>
</evidence>
<proteinExistence type="predicted"/>
<evidence type="ECO:0000256" key="1">
    <source>
        <dbReference type="SAM" id="MobiDB-lite"/>
    </source>
</evidence>
<dbReference type="RefSeq" id="WP_182705275.1">
    <property type="nucleotide sequence ID" value="NZ_JACJII010000001.1"/>
</dbReference>
<reference evidence="2 3" key="1">
    <citation type="submission" date="2020-08" db="EMBL/GenBank/DDBJ databases">
        <title>Sequencing the genomes of 1000 actinobacteria strains.</title>
        <authorList>
            <person name="Klenk H.-P."/>
        </authorList>
    </citation>
    <scope>NUCLEOTIDE SEQUENCE [LARGE SCALE GENOMIC DNA]</scope>
    <source>
        <strain evidence="2 3">DSM 45823</strain>
    </source>
</reference>
<feature type="compositionally biased region" description="Low complexity" evidence="1">
    <location>
        <begin position="21"/>
        <end position="39"/>
    </location>
</feature>
<keyword evidence="3" id="KW-1185">Reference proteome</keyword>
<dbReference type="SUPFAM" id="SSF49899">
    <property type="entry name" value="Concanavalin A-like lectins/glucanases"/>
    <property type="match status" value="1"/>
</dbReference>
<dbReference type="InterPro" id="IPR013320">
    <property type="entry name" value="ConA-like_dom_sf"/>
</dbReference>
<evidence type="ECO:0000313" key="2">
    <source>
        <dbReference type="EMBL" id="MBA9003563.1"/>
    </source>
</evidence>